<proteinExistence type="inferred from homology"/>
<evidence type="ECO:0000259" key="3">
    <source>
        <dbReference type="Pfam" id="PF07687"/>
    </source>
</evidence>
<sequence>MPARLSKEEISLLKPNSKRMMDSLHETCRFGAGVPWSSDADSTQTGMSRLALSDADREVRDWFCQKVRDLGCQITVDAMGNIFAIRPGRNQGPATFAGSHLDTQPTGGRYDGILGIHAGVEMLEVLEDNKIETEFPVGVVNWTNEEGARFPMSMMGSGVWAGSVPLDAAHSSRDVKTGVTMLSELERIGYSGPSPADYNHMPMAAHFELHIEQGPRLENEKKKIGVVLGVQGYKWFTITVTGEECHTGTTDMASRSDPLHKACKMILRTQRAAVRHSALAGTGILTVEPGSTNTVPGKVSFSLDLRASSDQTLKKLTEKLRYDFECIAEDTTYTNKTCKVEWRTDFKSPVIKFNKDCVACVREAAQSIFPEDDMTLDMTSGAGHDSVCANRVCPTSMIFVPSQNGVSHNPHEYTSPEDCTVGAEVLMKSVLSYDKLRAERAAHEGTAATKTDG</sequence>
<dbReference type="Proteomes" id="UP000799776">
    <property type="component" value="Unassembled WGS sequence"/>
</dbReference>
<dbReference type="InterPro" id="IPR036264">
    <property type="entry name" value="Bact_exopeptidase_dim_dom"/>
</dbReference>
<keyword evidence="5" id="KW-1185">Reference proteome</keyword>
<name>A0A9P4M0M6_9PEZI</name>
<dbReference type="PANTHER" id="PTHR32494:SF5">
    <property type="entry name" value="ALLANTOATE AMIDOHYDROLASE"/>
    <property type="match status" value="1"/>
</dbReference>
<dbReference type="GO" id="GO:0016813">
    <property type="term" value="F:hydrolase activity, acting on carbon-nitrogen (but not peptide) bonds, in linear amidines"/>
    <property type="evidence" value="ECO:0007669"/>
    <property type="project" value="InterPro"/>
</dbReference>
<dbReference type="CDD" id="cd03884">
    <property type="entry name" value="M20_bAS"/>
    <property type="match status" value="1"/>
</dbReference>
<dbReference type="Pfam" id="PF01546">
    <property type="entry name" value="Peptidase_M20"/>
    <property type="match status" value="1"/>
</dbReference>
<dbReference type="InterPro" id="IPR002933">
    <property type="entry name" value="Peptidase_M20"/>
</dbReference>
<comment type="similarity">
    <text evidence="1">Belongs to the peptidase M20A family.</text>
</comment>
<gene>
    <name evidence="4" type="ORF">K490DRAFT_71950</name>
</gene>
<accession>A0A9P4M0M6</accession>
<dbReference type="EMBL" id="ML978713">
    <property type="protein sequence ID" value="KAF2090342.1"/>
    <property type="molecule type" value="Genomic_DNA"/>
</dbReference>
<comment type="caution">
    <text evidence="4">The sequence shown here is derived from an EMBL/GenBank/DDBJ whole genome shotgun (WGS) entry which is preliminary data.</text>
</comment>
<organism evidence="4 5">
    <name type="scientific">Saccharata proteae CBS 121410</name>
    <dbReference type="NCBI Taxonomy" id="1314787"/>
    <lineage>
        <taxon>Eukaryota</taxon>
        <taxon>Fungi</taxon>
        <taxon>Dikarya</taxon>
        <taxon>Ascomycota</taxon>
        <taxon>Pezizomycotina</taxon>
        <taxon>Dothideomycetes</taxon>
        <taxon>Dothideomycetes incertae sedis</taxon>
        <taxon>Botryosphaeriales</taxon>
        <taxon>Saccharataceae</taxon>
        <taxon>Saccharata</taxon>
    </lineage>
</organism>
<dbReference type="Gene3D" id="3.40.630.10">
    <property type="entry name" value="Zn peptidases"/>
    <property type="match status" value="1"/>
</dbReference>
<evidence type="ECO:0000256" key="2">
    <source>
        <dbReference type="ARBA" id="ARBA00022801"/>
    </source>
</evidence>
<dbReference type="InterPro" id="IPR011650">
    <property type="entry name" value="Peptidase_M20_dimer"/>
</dbReference>
<dbReference type="OrthoDB" id="4676at2759"/>
<dbReference type="NCBIfam" id="TIGR01879">
    <property type="entry name" value="hydantase"/>
    <property type="match status" value="1"/>
</dbReference>
<dbReference type="InterPro" id="IPR010158">
    <property type="entry name" value="Amidase_Cbmase"/>
</dbReference>
<dbReference type="SUPFAM" id="SSF53187">
    <property type="entry name" value="Zn-dependent exopeptidases"/>
    <property type="match status" value="1"/>
</dbReference>
<keyword evidence="2 4" id="KW-0378">Hydrolase</keyword>
<dbReference type="Pfam" id="PF07687">
    <property type="entry name" value="M20_dimer"/>
    <property type="match status" value="1"/>
</dbReference>
<evidence type="ECO:0000256" key="1">
    <source>
        <dbReference type="ARBA" id="ARBA00006247"/>
    </source>
</evidence>
<dbReference type="Gene3D" id="3.30.70.360">
    <property type="match status" value="1"/>
</dbReference>
<evidence type="ECO:0000313" key="5">
    <source>
        <dbReference type="Proteomes" id="UP000799776"/>
    </source>
</evidence>
<dbReference type="PANTHER" id="PTHR32494">
    <property type="entry name" value="ALLANTOATE DEIMINASE-RELATED"/>
    <property type="match status" value="1"/>
</dbReference>
<reference evidence="4" key="1">
    <citation type="journal article" date="2020" name="Stud. Mycol.">
        <title>101 Dothideomycetes genomes: a test case for predicting lifestyles and emergence of pathogens.</title>
        <authorList>
            <person name="Haridas S."/>
            <person name="Albert R."/>
            <person name="Binder M."/>
            <person name="Bloem J."/>
            <person name="Labutti K."/>
            <person name="Salamov A."/>
            <person name="Andreopoulos B."/>
            <person name="Baker S."/>
            <person name="Barry K."/>
            <person name="Bills G."/>
            <person name="Bluhm B."/>
            <person name="Cannon C."/>
            <person name="Castanera R."/>
            <person name="Culley D."/>
            <person name="Daum C."/>
            <person name="Ezra D."/>
            <person name="Gonzalez J."/>
            <person name="Henrissat B."/>
            <person name="Kuo A."/>
            <person name="Liang C."/>
            <person name="Lipzen A."/>
            <person name="Lutzoni F."/>
            <person name="Magnuson J."/>
            <person name="Mondo S."/>
            <person name="Nolan M."/>
            <person name="Ohm R."/>
            <person name="Pangilinan J."/>
            <person name="Park H.-J."/>
            <person name="Ramirez L."/>
            <person name="Alfaro M."/>
            <person name="Sun H."/>
            <person name="Tritt A."/>
            <person name="Yoshinaga Y."/>
            <person name="Zwiers L.-H."/>
            <person name="Turgeon B."/>
            <person name="Goodwin S."/>
            <person name="Spatafora J."/>
            <person name="Crous P."/>
            <person name="Grigoriev I."/>
        </authorList>
    </citation>
    <scope>NUCLEOTIDE SEQUENCE</scope>
    <source>
        <strain evidence="4">CBS 121410</strain>
    </source>
</reference>
<dbReference type="PIRSF" id="PIRSF001235">
    <property type="entry name" value="Amidase_carbamoylase"/>
    <property type="match status" value="1"/>
</dbReference>
<evidence type="ECO:0000313" key="4">
    <source>
        <dbReference type="EMBL" id="KAF2090342.1"/>
    </source>
</evidence>
<dbReference type="AlphaFoldDB" id="A0A9P4M0M6"/>
<feature type="domain" description="Peptidase M20 dimerisation" evidence="3">
    <location>
        <begin position="229"/>
        <end position="321"/>
    </location>
</feature>
<dbReference type="SUPFAM" id="SSF55031">
    <property type="entry name" value="Bacterial exopeptidase dimerisation domain"/>
    <property type="match status" value="1"/>
</dbReference>
<protein>
    <submittedName>
        <fullName evidence="4">N-carbamoyl-L-amino acid hydrolase</fullName>
    </submittedName>
</protein>